<organism evidence="11 12">
    <name type="scientific">Candidatus Nitrospira inopinata</name>
    <dbReference type="NCBI Taxonomy" id="1715989"/>
    <lineage>
        <taxon>Bacteria</taxon>
        <taxon>Pseudomonadati</taxon>
        <taxon>Nitrospirota</taxon>
        <taxon>Nitrospiria</taxon>
        <taxon>Nitrospirales</taxon>
        <taxon>Nitrospiraceae</taxon>
        <taxon>Nitrospira</taxon>
    </lineage>
</organism>
<dbReference type="NCBIfam" id="TIGR00212">
    <property type="entry name" value="hemC"/>
    <property type="match status" value="1"/>
</dbReference>
<dbReference type="EMBL" id="LN885086">
    <property type="protein sequence ID" value="CUQ67450.1"/>
    <property type="molecule type" value="Genomic_DNA"/>
</dbReference>
<dbReference type="InterPro" id="IPR036803">
    <property type="entry name" value="Porphobilinogen_deaminase_C_sf"/>
</dbReference>
<dbReference type="PANTHER" id="PTHR11557">
    <property type="entry name" value="PORPHOBILINOGEN DEAMINASE"/>
    <property type="match status" value="1"/>
</dbReference>
<sequence length="316" mass="34132">MSVPPDRRSALVIGTRGSKLALRQSEWFRARVQAVAPDVGVTLRKIQTSGDKILDVPLAKIGGKGLFVKEIEEALLAGEIDLAVHSMKDVPAEMPAGLDIVCVPSREDARDALISRDGRRFKDLPPGAVIGTASLRRQAQLLSLRPDLRISMLRGNLDTRLRKLKEGDFDAIVLAAAGLHRLAWAGEITEYLDPIVSLPAIGQGALGIQGRGDDSFVRSILEPLNDPVTRTAVTAERAFLHRLEGGCQVPIAAHATVSDGQVRLDGLVASVDGKTIIRDQIQGTNENAFAIGIQLAERLLERGGDRILRDIYGTDR</sequence>
<comment type="pathway">
    <text evidence="2">Porphyrin-containing compound metabolism; protoporphyrin-IX biosynthesis; coproporphyrinogen-III from 5-aminolevulinate: step 2/4.</text>
</comment>
<dbReference type="InterPro" id="IPR022418">
    <property type="entry name" value="Porphobilinogen_deaminase_C"/>
</dbReference>
<dbReference type="STRING" id="1715989.NITINOP_2478"/>
<dbReference type="GO" id="GO:0006782">
    <property type="term" value="P:protoporphyrinogen IX biosynthetic process"/>
    <property type="evidence" value="ECO:0007669"/>
    <property type="project" value="UniProtKB-UniRule"/>
</dbReference>
<evidence type="ECO:0000259" key="9">
    <source>
        <dbReference type="Pfam" id="PF01379"/>
    </source>
</evidence>
<dbReference type="EC" id="2.5.1.61" evidence="8"/>
<accession>A0A0S4KW58</accession>
<dbReference type="CDD" id="cd13646">
    <property type="entry name" value="PBP2_EcHMBS_like"/>
    <property type="match status" value="1"/>
</dbReference>
<keyword evidence="12" id="KW-1185">Reference proteome</keyword>
<evidence type="ECO:0000256" key="5">
    <source>
        <dbReference type="ARBA" id="ARBA00022679"/>
    </source>
</evidence>
<feature type="modified residue" description="S-(dipyrrolylmethanemethyl)cysteine" evidence="8">
    <location>
        <position position="247"/>
    </location>
</feature>
<dbReference type="PROSITE" id="PS00533">
    <property type="entry name" value="PORPHOBILINOGEN_DEAM"/>
    <property type="match status" value="1"/>
</dbReference>
<dbReference type="Pfam" id="PF01379">
    <property type="entry name" value="Porphobil_deam"/>
    <property type="match status" value="1"/>
</dbReference>
<dbReference type="SUPFAM" id="SSF53850">
    <property type="entry name" value="Periplasmic binding protein-like II"/>
    <property type="match status" value="1"/>
</dbReference>
<feature type="domain" description="Porphobilinogen deaminase C-terminal" evidence="10">
    <location>
        <begin position="232"/>
        <end position="300"/>
    </location>
</feature>
<evidence type="ECO:0000256" key="4">
    <source>
        <dbReference type="ARBA" id="ARBA00011245"/>
    </source>
</evidence>
<dbReference type="AlphaFoldDB" id="A0A0S4KW58"/>
<keyword evidence="5 8" id="KW-0808">Transferase</keyword>
<dbReference type="FunFam" id="3.30.160.40:FF:000002">
    <property type="entry name" value="Porphobilinogen deaminase"/>
    <property type="match status" value="1"/>
</dbReference>
<dbReference type="GO" id="GO:0004418">
    <property type="term" value="F:hydroxymethylbilane synthase activity"/>
    <property type="evidence" value="ECO:0007669"/>
    <property type="project" value="UniProtKB-UniRule"/>
</dbReference>
<gene>
    <name evidence="8 11" type="primary">hemC</name>
    <name evidence="11" type="ORF">NITINOP_2478</name>
</gene>
<dbReference type="Proteomes" id="UP000066284">
    <property type="component" value="Chromosome 1"/>
</dbReference>
<dbReference type="GO" id="GO:0005737">
    <property type="term" value="C:cytoplasm"/>
    <property type="evidence" value="ECO:0007669"/>
    <property type="project" value="UniProtKB-UniRule"/>
</dbReference>
<comment type="function">
    <text evidence="1 8">Tetrapolymerization of the monopyrrole PBG into the hydroxymethylbilane pre-uroporphyrinogen in several discrete steps.</text>
</comment>
<evidence type="ECO:0000256" key="8">
    <source>
        <dbReference type="HAMAP-Rule" id="MF_00260"/>
    </source>
</evidence>
<evidence type="ECO:0000256" key="6">
    <source>
        <dbReference type="ARBA" id="ARBA00023244"/>
    </source>
</evidence>
<dbReference type="Pfam" id="PF03900">
    <property type="entry name" value="Porphobil_deamC"/>
    <property type="match status" value="1"/>
</dbReference>
<dbReference type="RefSeq" id="WP_062485830.1">
    <property type="nucleotide sequence ID" value="NZ_LN885086.1"/>
</dbReference>
<evidence type="ECO:0000256" key="7">
    <source>
        <dbReference type="ARBA" id="ARBA00048169"/>
    </source>
</evidence>
<dbReference type="Gene3D" id="3.40.190.10">
    <property type="entry name" value="Periplasmic binding protein-like II"/>
    <property type="match status" value="2"/>
</dbReference>
<comment type="subunit">
    <text evidence="4 8">Monomer.</text>
</comment>
<keyword evidence="6 8" id="KW-0627">Porphyrin biosynthesis</keyword>
<name>A0A0S4KW58_9BACT</name>
<dbReference type="InterPro" id="IPR022419">
    <property type="entry name" value="Porphobilin_deaminase_cofac_BS"/>
</dbReference>
<dbReference type="InterPro" id="IPR022417">
    <property type="entry name" value="Porphobilin_deaminase_N"/>
</dbReference>
<dbReference type="InterPro" id="IPR000860">
    <property type="entry name" value="HemC"/>
</dbReference>
<dbReference type="KEGG" id="nio:NITINOP_2478"/>
<dbReference type="PANTHER" id="PTHR11557:SF0">
    <property type="entry name" value="PORPHOBILINOGEN DEAMINASE"/>
    <property type="match status" value="1"/>
</dbReference>
<dbReference type="Gene3D" id="3.30.160.40">
    <property type="entry name" value="Porphobilinogen deaminase, C-terminal domain"/>
    <property type="match status" value="1"/>
</dbReference>
<dbReference type="OrthoDB" id="9810298at2"/>
<dbReference type="SUPFAM" id="SSF54782">
    <property type="entry name" value="Porphobilinogen deaminase (hydroxymethylbilane synthase), C-terminal domain"/>
    <property type="match status" value="1"/>
</dbReference>
<dbReference type="PRINTS" id="PR00151">
    <property type="entry name" value="PORPHBDMNASE"/>
</dbReference>
<feature type="domain" description="Porphobilinogen deaminase N-terminal" evidence="9">
    <location>
        <begin position="11"/>
        <end position="217"/>
    </location>
</feature>
<evidence type="ECO:0000256" key="2">
    <source>
        <dbReference type="ARBA" id="ARBA00004735"/>
    </source>
</evidence>
<dbReference type="FunFam" id="3.40.190.10:FF:000004">
    <property type="entry name" value="Porphobilinogen deaminase"/>
    <property type="match status" value="1"/>
</dbReference>
<evidence type="ECO:0000259" key="10">
    <source>
        <dbReference type="Pfam" id="PF03900"/>
    </source>
</evidence>
<comment type="cofactor">
    <cofactor evidence="8">
        <name>dipyrromethane</name>
        <dbReference type="ChEBI" id="CHEBI:60342"/>
    </cofactor>
    <text evidence="8">Binds 1 dipyrromethane group covalently.</text>
</comment>
<evidence type="ECO:0000313" key="11">
    <source>
        <dbReference type="EMBL" id="CUQ67450.1"/>
    </source>
</evidence>
<dbReference type="HAMAP" id="MF_00260">
    <property type="entry name" value="Porphobil_deam"/>
    <property type="match status" value="1"/>
</dbReference>
<dbReference type="PIRSF" id="PIRSF001438">
    <property type="entry name" value="4pyrrol_synth_OHMeBilane_synth"/>
    <property type="match status" value="1"/>
</dbReference>
<evidence type="ECO:0000256" key="3">
    <source>
        <dbReference type="ARBA" id="ARBA00005638"/>
    </source>
</evidence>
<evidence type="ECO:0000313" key="12">
    <source>
        <dbReference type="Proteomes" id="UP000066284"/>
    </source>
</evidence>
<comment type="catalytic activity">
    <reaction evidence="7 8">
        <text>4 porphobilinogen + H2O = hydroxymethylbilane + 4 NH4(+)</text>
        <dbReference type="Rhea" id="RHEA:13185"/>
        <dbReference type="ChEBI" id="CHEBI:15377"/>
        <dbReference type="ChEBI" id="CHEBI:28938"/>
        <dbReference type="ChEBI" id="CHEBI:57845"/>
        <dbReference type="ChEBI" id="CHEBI:58126"/>
        <dbReference type="EC" id="2.5.1.61"/>
    </reaction>
</comment>
<proteinExistence type="inferred from homology"/>
<protein>
    <recommendedName>
        <fullName evidence="8">Porphobilinogen deaminase</fullName>
        <shortName evidence="8">PBG</shortName>
        <ecNumber evidence="8">2.5.1.61</ecNumber>
    </recommendedName>
    <alternativeName>
        <fullName evidence="8">Hydroxymethylbilane synthase</fullName>
        <shortName evidence="8">HMBS</shortName>
    </alternativeName>
    <alternativeName>
        <fullName evidence="8">Pre-uroporphyrinogen synthase</fullName>
    </alternativeName>
</protein>
<comment type="similarity">
    <text evidence="3 8">Belongs to the HMBS family.</text>
</comment>
<comment type="miscellaneous">
    <text evidence="8">The porphobilinogen subunits are added to the dipyrromethane group.</text>
</comment>
<dbReference type="FunFam" id="3.40.190.10:FF:000005">
    <property type="entry name" value="Porphobilinogen deaminase"/>
    <property type="match status" value="1"/>
</dbReference>
<reference evidence="12" key="1">
    <citation type="submission" date="2015-09" db="EMBL/GenBank/DDBJ databases">
        <authorList>
            <person name="Daims H."/>
        </authorList>
    </citation>
    <scope>NUCLEOTIDE SEQUENCE [LARGE SCALE GENOMIC DNA]</scope>
</reference>
<evidence type="ECO:0000256" key="1">
    <source>
        <dbReference type="ARBA" id="ARBA00002869"/>
    </source>
</evidence>